<keyword evidence="1" id="KW-0472">Membrane</keyword>
<name>A0A7V3PS81_UNCW3</name>
<dbReference type="AlphaFoldDB" id="A0A7V3PS81"/>
<keyword evidence="1" id="KW-1133">Transmembrane helix</keyword>
<evidence type="ECO:0000313" key="2">
    <source>
        <dbReference type="EMBL" id="HGD12539.1"/>
    </source>
</evidence>
<feature type="transmembrane region" description="Helical" evidence="1">
    <location>
        <begin position="26"/>
        <end position="46"/>
    </location>
</feature>
<protein>
    <submittedName>
        <fullName evidence="2">Uncharacterized protein</fullName>
    </submittedName>
</protein>
<reference evidence="2" key="1">
    <citation type="journal article" date="2020" name="mSystems">
        <title>Genome- and Community-Level Interaction Insights into Carbon Utilization and Element Cycling Functions of Hydrothermarchaeota in Hydrothermal Sediment.</title>
        <authorList>
            <person name="Zhou Z."/>
            <person name="Liu Y."/>
            <person name="Xu W."/>
            <person name="Pan J."/>
            <person name="Luo Z.H."/>
            <person name="Li M."/>
        </authorList>
    </citation>
    <scope>NUCLEOTIDE SEQUENCE [LARGE SCALE GENOMIC DNA]</scope>
    <source>
        <strain evidence="2">SpSt-914</strain>
    </source>
</reference>
<comment type="caution">
    <text evidence="2">The sequence shown here is derived from an EMBL/GenBank/DDBJ whole genome shotgun (WGS) entry which is preliminary data.</text>
</comment>
<sequence>MWLITTAIAALVATICWRLFKGKYRLGFLSLMLWGATTMILVDFLFNYKGGPFIETTTDGLVQNATLLGILMLVPVVVSWLVMVLVKQQKRG</sequence>
<proteinExistence type="predicted"/>
<evidence type="ECO:0000256" key="1">
    <source>
        <dbReference type="SAM" id="Phobius"/>
    </source>
</evidence>
<accession>A0A7V3PS81</accession>
<dbReference type="EMBL" id="DTMZ01000004">
    <property type="protein sequence ID" value="HGD12539.1"/>
    <property type="molecule type" value="Genomic_DNA"/>
</dbReference>
<keyword evidence="1" id="KW-0812">Transmembrane</keyword>
<organism evidence="2">
    <name type="scientific">candidate division WOR-3 bacterium</name>
    <dbReference type="NCBI Taxonomy" id="2052148"/>
    <lineage>
        <taxon>Bacteria</taxon>
        <taxon>Bacteria division WOR-3</taxon>
    </lineage>
</organism>
<feature type="transmembrane region" description="Helical" evidence="1">
    <location>
        <begin position="66"/>
        <end position="86"/>
    </location>
</feature>
<gene>
    <name evidence="2" type="ORF">ENX16_00415</name>
</gene>